<organism evidence="4 5">
    <name type="scientific">Actinomadura rubrisoli</name>
    <dbReference type="NCBI Taxonomy" id="2530368"/>
    <lineage>
        <taxon>Bacteria</taxon>
        <taxon>Bacillati</taxon>
        <taxon>Actinomycetota</taxon>
        <taxon>Actinomycetes</taxon>
        <taxon>Streptosporangiales</taxon>
        <taxon>Thermomonosporaceae</taxon>
        <taxon>Actinomadura</taxon>
    </lineage>
</organism>
<feature type="region of interest" description="Disordered" evidence="1">
    <location>
        <begin position="585"/>
        <end position="606"/>
    </location>
</feature>
<comment type="caution">
    <text evidence="4">The sequence shown here is derived from an EMBL/GenBank/DDBJ whole genome shotgun (WGS) entry which is preliminary data.</text>
</comment>
<dbReference type="SUPFAM" id="SSF52540">
    <property type="entry name" value="P-loop containing nucleoside triphosphate hydrolases"/>
    <property type="match status" value="1"/>
</dbReference>
<gene>
    <name evidence="4" type="ORF">E1298_31800</name>
</gene>
<evidence type="ECO:0000313" key="5">
    <source>
        <dbReference type="Proteomes" id="UP000294513"/>
    </source>
</evidence>
<dbReference type="GO" id="GO:0004519">
    <property type="term" value="F:endonuclease activity"/>
    <property type="evidence" value="ECO:0007669"/>
    <property type="project" value="UniProtKB-KW"/>
</dbReference>
<accession>A0A4R5AVE6</accession>
<feature type="compositionally biased region" description="Basic and acidic residues" evidence="1">
    <location>
        <begin position="594"/>
        <end position="604"/>
    </location>
</feature>
<dbReference type="PANTHER" id="PTHR43581">
    <property type="entry name" value="ATP/GTP PHOSPHATASE"/>
    <property type="match status" value="1"/>
</dbReference>
<dbReference type="InterPro" id="IPR051396">
    <property type="entry name" value="Bact_Antivir_Def_Nuclease"/>
</dbReference>
<feature type="domain" description="OLD protein-like TOPRIM" evidence="3">
    <location>
        <begin position="446"/>
        <end position="510"/>
    </location>
</feature>
<keyword evidence="4" id="KW-0378">Hydrolase</keyword>
<evidence type="ECO:0000259" key="2">
    <source>
        <dbReference type="Pfam" id="PF13175"/>
    </source>
</evidence>
<dbReference type="InterPro" id="IPR034139">
    <property type="entry name" value="TOPRIM_OLD"/>
</dbReference>
<dbReference type="Proteomes" id="UP000294513">
    <property type="component" value="Unassembled WGS sequence"/>
</dbReference>
<dbReference type="InterPro" id="IPR027417">
    <property type="entry name" value="P-loop_NTPase"/>
</dbReference>
<protein>
    <submittedName>
        <fullName evidence="4">ATP-dependent endonuclease</fullName>
    </submittedName>
</protein>
<dbReference type="AlphaFoldDB" id="A0A4R5AVE6"/>
<keyword evidence="4" id="KW-0540">Nuclease</keyword>
<dbReference type="CDD" id="cd01026">
    <property type="entry name" value="TOPRIM_OLD"/>
    <property type="match status" value="1"/>
</dbReference>
<evidence type="ECO:0000313" key="4">
    <source>
        <dbReference type="EMBL" id="TDD75134.1"/>
    </source>
</evidence>
<reference evidence="4 5" key="1">
    <citation type="submission" date="2019-03" db="EMBL/GenBank/DDBJ databases">
        <title>Draft genome sequences of novel Actinobacteria.</title>
        <authorList>
            <person name="Sahin N."/>
            <person name="Ay H."/>
            <person name="Saygin H."/>
        </authorList>
    </citation>
    <scope>NUCLEOTIDE SEQUENCE [LARGE SCALE GENOMIC DNA]</scope>
    <source>
        <strain evidence="4 5">H3C3</strain>
    </source>
</reference>
<name>A0A4R5AVE6_9ACTN</name>
<dbReference type="EMBL" id="SMKU01000226">
    <property type="protein sequence ID" value="TDD75134.1"/>
    <property type="molecule type" value="Genomic_DNA"/>
</dbReference>
<keyword evidence="4" id="KW-0255">Endonuclease</keyword>
<dbReference type="Pfam" id="PF20469">
    <property type="entry name" value="OLD-like_TOPRIM"/>
    <property type="match status" value="1"/>
</dbReference>
<sequence length="628" mass="70534">MRIRRVAIKNYRCLRDVDVDFDCITTFIGPNGVGKSAVLRALDWFFNGTAQTLTEEDVWAGADAEDRQISVEVEFCDLTDLDRAALGKYAAGDTETVRLWRRWEDGAAKLSGHALSYPPFEQVRRLERAAERIARYRTLRQESPALGLPSITSAKGAEEAMTEWEHQHPQMLVATEMTADSHFFGFAGQAKMTGLFDYVFVSADLRAVEEGRDAKGSIIGRIMDQAVDRSQVEKEMLDLHAVFEDTRGKIHAEHFEAQLDELSDELTREVEQLTRGRRLRVTSYVPEMRIPQAQFQVSVEDGTASTRVDQQGHGFQRAVLITALRVLAERKASEASRTVFLAIEEPELFQHPVQARTFASVLRTLAEQTERGVQIAYATHSPYFLETDGFHQVRRLTRTKEDGAPSVRVHSTTQDAVRNRLGSSAGDAKLMRQIARAYLSEVPEAMFARAVILVEGITDKGVLEGCGLRGDPLNSSGIMVVGVEGKQNLRLPYAILASLGIPTFLVFDGDVHNADRKADQSDEKLATTIAKESQRNHHLLTLLGEEPEDWPETRVRNNYAVFHDTLERFLKQEWPDWEVTQKDLINNGHGTAGKSEHTYREATKRTKSLPPPLLEEIIGHARLMAKEN</sequence>
<dbReference type="OrthoDB" id="3237462at2"/>
<proteinExistence type="predicted"/>
<evidence type="ECO:0000259" key="3">
    <source>
        <dbReference type="Pfam" id="PF20469"/>
    </source>
</evidence>
<dbReference type="Pfam" id="PF13175">
    <property type="entry name" value="AAA_15"/>
    <property type="match status" value="1"/>
</dbReference>
<evidence type="ECO:0000256" key="1">
    <source>
        <dbReference type="SAM" id="MobiDB-lite"/>
    </source>
</evidence>
<dbReference type="PANTHER" id="PTHR43581:SF4">
    <property type="entry name" value="ATP_GTP PHOSPHATASE"/>
    <property type="match status" value="1"/>
</dbReference>
<dbReference type="InterPro" id="IPR041685">
    <property type="entry name" value="AAA_GajA/Old/RecF-like"/>
</dbReference>
<feature type="domain" description="Endonuclease GajA/Old nuclease/RecF-like AAA" evidence="2">
    <location>
        <begin position="1"/>
        <end position="384"/>
    </location>
</feature>
<dbReference type="Gene3D" id="3.40.50.300">
    <property type="entry name" value="P-loop containing nucleotide triphosphate hydrolases"/>
    <property type="match status" value="1"/>
</dbReference>
<keyword evidence="5" id="KW-1185">Reference proteome</keyword>